<evidence type="ECO:0000313" key="2">
    <source>
        <dbReference type="Proteomes" id="UP001056120"/>
    </source>
</evidence>
<keyword evidence="2" id="KW-1185">Reference proteome</keyword>
<gene>
    <name evidence="1" type="ORF">L1987_75030</name>
</gene>
<organism evidence="1 2">
    <name type="scientific">Smallanthus sonchifolius</name>
    <dbReference type="NCBI Taxonomy" id="185202"/>
    <lineage>
        <taxon>Eukaryota</taxon>
        <taxon>Viridiplantae</taxon>
        <taxon>Streptophyta</taxon>
        <taxon>Embryophyta</taxon>
        <taxon>Tracheophyta</taxon>
        <taxon>Spermatophyta</taxon>
        <taxon>Magnoliopsida</taxon>
        <taxon>eudicotyledons</taxon>
        <taxon>Gunneridae</taxon>
        <taxon>Pentapetalae</taxon>
        <taxon>asterids</taxon>
        <taxon>campanulids</taxon>
        <taxon>Asterales</taxon>
        <taxon>Asteraceae</taxon>
        <taxon>Asteroideae</taxon>
        <taxon>Heliantheae alliance</taxon>
        <taxon>Millerieae</taxon>
        <taxon>Smallanthus</taxon>
    </lineage>
</organism>
<dbReference type="Proteomes" id="UP001056120">
    <property type="component" value="Linkage Group LG25"/>
</dbReference>
<proteinExistence type="predicted"/>
<name>A0ACB9A5J7_9ASTR</name>
<dbReference type="EMBL" id="CM042042">
    <property type="protein sequence ID" value="KAI3704801.1"/>
    <property type="molecule type" value="Genomic_DNA"/>
</dbReference>
<protein>
    <submittedName>
        <fullName evidence="1">Uncharacterized protein</fullName>
    </submittedName>
</protein>
<sequence length="78" mass="8795">MHGANNGLKIAIELCGELSLPQCSKYECSFVFLELLVFPVKPLCFHDLPFHSEALKGSRQLREAQPPWLGKKNGSRIR</sequence>
<accession>A0ACB9A5J7</accession>
<comment type="caution">
    <text evidence="1">The sequence shown here is derived from an EMBL/GenBank/DDBJ whole genome shotgun (WGS) entry which is preliminary data.</text>
</comment>
<evidence type="ECO:0000313" key="1">
    <source>
        <dbReference type="EMBL" id="KAI3704801.1"/>
    </source>
</evidence>
<reference evidence="2" key="1">
    <citation type="journal article" date="2022" name="Mol. Ecol. Resour.">
        <title>The genomes of chicory, endive, great burdock and yacon provide insights into Asteraceae palaeo-polyploidization history and plant inulin production.</title>
        <authorList>
            <person name="Fan W."/>
            <person name="Wang S."/>
            <person name="Wang H."/>
            <person name="Wang A."/>
            <person name="Jiang F."/>
            <person name="Liu H."/>
            <person name="Zhao H."/>
            <person name="Xu D."/>
            <person name="Zhang Y."/>
        </authorList>
    </citation>
    <scope>NUCLEOTIDE SEQUENCE [LARGE SCALE GENOMIC DNA]</scope>
    <source>
        <strain evidence="2">cv. Yunnan</strain>
    </source>
</reference>
<reference evidence="1 2" key="2">
    <citation type="journal article" date="2022" name="Mol. Ecol. Resour.">
        <title>The genomes of chicory, endive, great burdock and yacon provide insights into Asteraceae paleo-polyploidization history and plant inulin production.</title>
        <authorList>
            <person name="Fan W."/>
            <person name="Wang S."/>
            <person name="Wang H."/>
            <person name="Wang A."/>
            <person name="Jiang F."/>
            <person name="Liu H."/>
            <person name="Zhao H."/>
            <person name="Xu D."/>
            <person name="Zhang Y."/>
        </authorList>
    </citation>
    <scope>NUCLEOTIDE SEQUENCE [LARGE SCALE GENOMIC DNA]</scope>
    <source>
        <strain evidence="2">cv. Yunnan</strain>
        <tissue evidence="1">Leaves</tissue>
    </source>
</reference>